<comment type="caution">
    <text evidence="1">The sequence shown here is derived from an EMBL/GenBank/DDBJ whole genome shotgun (WGS) entry which is preliminary data.</text>
</comment>
<keyword evidence="2" id="KW-1185">Reference proteome</keyword>
<evidence type="ECO:0000313" key="1">
    <source>
        <dbReference type="EMBL" id="RKH56126.1"/>
    </source>
</evidence>
<evidence type="ECO:0000313" key="2">
    <source>
        <dbReference type="Proteomes" id="UP000267003"/>
    </source>
</evidence>
<dbReference type="AlphaFoldDB" id="A0A3A8PIE6"/>
<protein>
    <submittedName>
        <fullName evidence="1">Uncharacterized protein</fullName>
    </submittedName>
</protein>
<reference evidence="2" key="1">
    <citation type="submission" date="2018-09" db="EMBL/GenBank/DDBJ databases">
        <authorList>
            <person name="Livingstone P.G."/>
            <person name="Whitworth D.E."/>
        </authorList>
    </citation>
    <scope>NUCLEOTIDE SEQUENCE [LARGE SCALE GENOMIC DNA]</scope>
    <source>
        <strain evidence="2">AB050A</strain>
    </source>
</reference>
<dbReference type="Proteomes" id="UP000267003">
    <property type="component" value="Unassembled WGS sequence"/>
</dbReference>
<dbReference type="RefSeq" id="WP_120559684.1">
    <property type="nucleotide sequence ID" value="NZ_RAWK01000296.1"/>
</dbReference>
<organism evidence="1 2">
    <name type="scientific">Corallococcus aberystwythensis</name>
    <dbReference type="NCBI Taxonomy" id="2316722"/>
    <lineage>
        <taxon>Bacteria</taxon>
        <taxon>Pseudomonadati</taxon>
        <taxon>Myxococcota</taxon>
        <taxon>Myxococcia</taxon>
        <taxon>Myxococcales</taxon>
        <taxon>Cystobacterineae</taxon>
        <taxon>Myxococcaceae</taxon>
        <taxon>Corallococcus</taxon>
    </lineage>
</organism>
<sequence>MSVNGKVLDERQCFVRLDVTDQWYGSGSRKGTESIRVEHIGSQEPISKKDGDYFKKESLPGSIKRSKRVSLLKAIDCDAMSQDNDKLLAGLEL</sequence>
<name>A0A3A8PIE6_9BACT</name>
<dbReference type="EMBL" id="RAWK01000296">
    <property type="protein sequence ID" value="RKH56126.1"/>
    <property type="molecule type" value="Genomic_DNA"/>
</dbReference>
<gene>
    <name evidence="1" type="ORF">D7W81_34745</name>
</gene>
<dbReference type="OrthoDB" id="9940410at2"/>
<proteinExistence type="predicted"/>
<accession>A0A3A8PIE6</accession>